<dbReference type="Proteomes" id="UP001589755">
    <property type="component" value="Unassembled WGS sequence"/>
</dbReference>
<name>A0ABV6D4I6_9HYPH</name>
<dbReference type="InterPro" id="IPR001647">
    <property type="entry name" value="HTH_TetR"/>
</dbReference>
<keyword evidence="1" id="KW-0805">Transcription regulation</keyword>
<evidence type="ECO:0000256" key="1">
    <source>
        <dbReference type="ARBA" id="ARBA00023015"/>
    </source>
</evidence>
<gene>
    <name evidence="6" type="ORF">ACFFJ2_04015</name>
</gene>
<dbReference type="RefSeq" id="WP_261519180.1">
    <property type="nucleotide sequence ID" value="NZ_JAODNW010000003.1"/>
</dbReference>
<dbReference type="SUPFAM" id="SSF46689">
    <property type="entry name" value="Homeodomain-like"/>
    <property type="match status" value="1"/>
</dbReference>
<dbReference type="PROSITE" id="PS50977">
    <property type="entry name" value="HTH_TETR_2"/>
    <property type="match status" value="1"/>
</dbReference>
<dbReference type="PANTHER" id="PTHR47506:SF6">
    <property type="entry name" value="HTH-TYPE TRANSCRIPTIONAL REPRESSOR NEMR"/>
    <property type="match status" value="1"/>
</dbReference>
<dbReference type="PANTHER" id="PTHR47506">
    <property type="entry name" value="TRANSCRIPTIONAL REGULATORY PROTEIN"/>
    <property type="match status" value="1"/>
</dbReference>
<sequence>MRKGEATRKHILDVAADRTSIRGFAAVSLQDLADAAGLSKSGVVRHFVDKEALTRALVDDLLARFRRIVWEPAAALPAGRKRLECVFSGWLAWVEGEHVSGGCPITAACIEFDDQPGPIRDRLRSGQAAWMRVVEDEFRAIGWQREEAALRAFCLQGIVLSYSHALRLLDDPDARRKAEAAFARLLAAEAEQR</sequence>
<accession>A0ABV6D4I6</accession>
<organism evidence="6 7">
    <name type="scientific">Chelativorans intermedius</name>
    <dbReference type="NCBI Taxonomy" id="515947"/>
    <lineage>
        <taxon>Bacteria</taxon>
        <taxon>Pseudomonadati</taxon>
        <taxon>Pseudomonadota</taxon>
        <taxon>Alphaproteobacteria</taxon>
        <taxon>Hyphomicrobiales</taxon>
        <taxon>Phyllobacteriaceae</taxon>
        <taxon>Chelativorans</taxon>
    </lineage>
</organism>
<reference evidence="6 7" key="1">
    <citation type="submission" date="2024-09" db="EMBL/GenBank/DDBJ databases">
        <authorList>
            <person name="Sun Q."/>
            <person name="Mori K."/>
        </authorList>
    </citation>
    <scope>NUCLEOTIDE SEQUENCE [LARGE SCALE GENOMIC DNA]</scope>
    <source>
        <strain evidence="6 7">CCM 8543</strain>
    </source>
</reference>
<dbReference type="InterPro" id="IPR011075">
    <property type="entry name" value="TetR_C"/>
</dbReference>
<keyword evidence="2 4" id="KW-0238">DNA-binding</keyword>
<protein>
    <submittedName>
        <fullName evidence="6">TetR/AcrR family transcriptional regulator</fullName>
    </submittedName>
</protein>
<keyword evidence="3" id="KW-0804">Transcription</keyword>
<dbReference type="Gene3D" id="1.10.357.10">
    <property type="entry name" value="Tetracycline Repressor, domain 2"/>
    <property type="match status" value="1"/>
</dbReference>
<dbReference type="Pfam" id="PF16925">
    <property type="entry name" value="TetR_C_13"/>
    <property type="match status" value="1"/>
</dbReference>
<dbReference type="SUPFAM" id="SSF48498">
    <property type="entry name" value="Tetracyclin repressor-like, C-terminal domain"/>
    <property type="match status" value="1"/>
</dbReference>
<evidence type="ECO:0000256" key="4">
    <source>
        <dbReference type="PROSITE-ProRule" id="PRU00335"/>
    </source>
</evidence>
<evidence type="ECO:0000313" key="7">
    <source>
        <dbReference type="Proteomes" id="UP001589755"/>
    </source>
</evidence>
<evidence type="ECO:0000256" key="2">
    <source>
        <dbReference type="ARBA" id="ARBA00023125"/>
    </source>
</evidence>
<feature type="DNA-binding region" description="H-T-H motif" evidence="4">
    <location>
        <begin position="28"/>
        <end position="47"/>
    </location>
</feature>
<proteinExistence type="predicted"/>
<comment type="caution">
    <text evidence="6">The sequence shown here is derived from an EMBL/GenBank/DDBJ whole genome shotgun (WGS) entry which is preliminary data.</text>
</comment>
<evidence type="ECO:0000313" key="6">
    <source>
        <dbReference type="EMBL" id="MFC0207564.1"/>
    </source>
</evidence>
<evidence type="ECO:0000256" key="3">
    <source>
        <dbReference type="ARBA" id="ARBA00023163"/>
    </source>
</evidence>
<dbReference type="InterPro" id="IPR036271">
    <property type="entry name" value="Tet_transcr_reg_TetR-rel_C_sf"/>
</dbReference>
<keyword evidence="7" id="KW-1185">Reference proteome</keyword>
<dbReference type="Pfam" id="PF00440">
    <property type="entry name" value="TetR_N"/>
    <property type="match status" value="1"/>
</dbReference>
<dbReference type="EMBL" id="JBHLXD010000004">
    <property type="protein sequence ID" value="MFC0207564.1"/>
    <property type="molecule type" value="Genomic_DNA"/>
</dbReference>
<dbReference type="InterPro" id="IPR009057">
    <property type="entry name" value="Homeodomain-like_sf"/>
</dbReference>
<feature type="domain" description="HTH tetR-type" evidence="5">
    <location>
        <begin position="5"/>
        <end position="65"/>
    </location>
</feature>
<dbReference type="Gene3D" id="1.10.10.60">
    <property type="entry name" value="Homeodomain-like"/>
    <property type="match status" value="1"/>
</dbReference>
<evidence type="ECO:0000259" key="5">
    <source>
        <dbReference type="PROSITE" id="PS50977"/>
    </source>
</evidence>